<dbReference type="Proteomes" id="UP000294832">
    <property type="component" value="Unassembled WGS sequence"/>
</dbReference>
<dbReference type="RefSeq" id="WP_243691910.1">
    <property type="nucleotide sequence ID" value="NZ_SLWF01000003.1"/>
</dbReference>
<dbReference type="PANTHER" id="PTHR30348:SF9">
    <property type="entry name" value="UPF0759 PROTEIN YECE"/>
    <property type="match status" value="1"/>
</dbReference>
<dbReference type="AlphaFoldDB" id="A0A4R2FF46"/>
<dbReference type="SUPFAM" id="SSF117396">
    <property type="entry name" value="TM1631-like"/>
    <property type="match status" value="1"/>
</dbReference>
<comment type="caution">
    <text evidence="1">The sequence shown here is derived from an EMBL/GenBank/DDBJ whole genome shotgun (WGS) entry which is preliminary data.</text>
</comment>
<accession>A0A4R2FF46</accession>
<dbReference type="PANTHER" id="PTHR30348">
    <property type="entry name" value="UNCHARACTERIZED PROTEIN YECE"/>
    <property type="match status" value="1"/>
</dbReference>
<dbReference type="InterPro" id="IPR002763">
    <property type="entry name" value="DUF72"/>
</dbReference>
<dbReference type="InterPro" id="IPR036520">
    <property type="entry name" value="UPF0759_sf"/>
</dbReference>
<dbReference type="EMBL" id="SLWF01000003">
    <property type="protein sequence ID" value="TCN88830.1"/>
    <property type="molecule type" value="Genomic_DNA"/>
</dbReference>
<sequence length="294" mass="33193">MTTSTALRIGMAMWSHHHWQDSVYGGYAATTERLARYAQVFNSVEGNTSFYATPLQTVAADWAAAVPASFRFTFKLPQTITHQLQLRHCRDELRAFFDAMAPLMPLTGMWQIQLPAAFGPAALPQLQAFLPWLPQGLTLGVEVRHPAFFAKGQAETQLNRWLVSEGVNRIIMDSRPVFAADADNPVIREAQRKKPRVPVHAIATAQQPVVRFIGQLDLDNSERLFTPWLAKLSQWLDEGRTPYLFVHTPDNIAAPQLAARLWQSLSDYRLNHGLSPLRALTLPHTERPQLHLFN</sequence>
<reference evidence="1 2" key="1">
    <citation type="submission" date="2019-03" db="EMBL/GenBank/DDBJ databases">
        <title>Freshwater and sediment microbial communities from various areas in North America, analyzing microbe dynamics in response to fracking.</title>
        <authorList>
            <person name="Lamendella R."/>
        </authorList>
    </citation>
    <scope>NUCLEOTIDE SEQUENCE [LARGE SCALE GENOMIC DNA]</scope>
    <source>
        <strain evidence="1 2">74A</strain>
    </source>
</reference>
<proteinExistence type="predicted"/>
<dbReference type="Gene3D" id="3.20.20.410">
    <property type="entry name" value="Protein of unknown function UPF0759"/>
    <property type="match status" value="1"/>
</dbReference>
<evidence type="ECO:0000313" key="1">
    <source>
        <dbReference type="EMBL" id="TCN88830.1"/>
    </source>
</evidence>
<name>A0A4R2FF46_9GAMM</name>
<dbReference type="Pfam" id="PF01904">
    <property type="entry name" value="DUF72"/>
    <property type="match status" value="1"/>
</dbReference>
<evidence type="ECO:0000313" key="2">
    <source>
        <dbReference type="Proteomes" id="UP000294832"/>
    </source>
</evidence>
<organism evidence="1 2">
    <name type="scientific">Shewanella fodinae</name>
    <dbReference type="NCBI Taxonomy" id="552357"/>
    <lineage>
        <taxon>Bacteria</taxon>
        <taxon>Pseudomonadati</taxon>
        <taxon>Pseudomonadota</taxon>
        <taxon>Gammaproteobacteria</taxon>
        <taxon>Alteromonadales</taxon>
        <taxon>Shewanellaceae</taxon>
        <taxon>Shewanella</taxon>
    </lineage>
</organism>
<gene>
    <name evidence="1" type="ORF">EDC91_1039</name>
</gene>
<protein>
    <submittedName>
        <fullName evidence="1">Uncharacterized protein YecE (DUF72 family)</fullName>
    </submittedName>
</protein>
<keyword evidence="2" id="KW-1185">Reference proteome</keyword>